<dbReference type="CDD" id="cd13400">
    <property type="entry name" value="LT_IagB-like"/>
    <property type="match status" value="1"/>
</dbReference>
<keyword evidence="3" id="KW-1185">Reference proteome</keyword>
<protein>
    <recommendedName>
        <fullName evidence="4">Murein transglycosylase</fullName>
    </recommendedName>
</protein>
<sequence>MPQHWLLMLASMVSVALSPGQATARSRNMVEERIIGACIRKASLGHPWLERTLWGLRDQEAGWLGAEVRNSNGSHDLGPLQINSWWVPRIAASMGRSEGQVRNWLRSDACFNAEAARWVFLSALNSTGDYWKAIGVYHSPTLWRQRQYSTSVATHLRVRFGKDVFR</sequence>
<evidence type="ECO:0000256" key="1">
    <source>
        <dbReference type="SAM" id="SignalP"/>
    </source>
</evidence>
<proteinExistence type="predicted"/>
<dbReference type="AlphaFoldDB" id="A0A7W6LVC6"/>
<evidence type="ECO:0000313" key="2">
    <source>
        <dbReference type="EMBL" id="MBB4151059.1"/>
    </source>
</evidence>
<feature type="chain" id="PRO_5030769352" description="Murein transglycosylase" evidence="1">
    <location>
        <begin position="25"/>
        <end position="166"/>
    </location>
</feature>
<dbReference type="SUPFAM" id="SSF53955">
    <property type="entry name" value="Lysozyme-like"/>
    <property type="match status" value="1"/>
</dbReference>
<organism evidence="2 3">
    <name type="scientific">Sphingobium scionense</name>
    <dbReference type="NCBI Taxonomy" id="1404341"/>
    <lineage>
        <taxon>Bacteria</taxon>
        <taxon>Pseudomonadati</taxon>
        <taxon>Pseudomonadota</taxon>
        <taxon>Alphaproteobacteria</taxon>
        <taxon>Sphingomonadales</taxon>
        <taxon>Sphingomonadaceae</taxon>
        <taxon>Sphingobium</taxon>
    </lineage>
</organism>
<reference evidence="2 3" key="1">
    <citation type="submission" date="2020-08" db="EMBL/GenBank/DDBJ databases">
        <title>Genomic Encyclopedia of Type Strains, Phase IV (KMG-IV): sequencing the most valuable type-strain genomes for metagenomic binning, comparative biology and taxonomic classification.</title>
        <authorList>
            <person name="Goeker M."/>
        </authorList>
    </citation>
    <scope>NUCLEOTIDE SEQUENCE [LARGE SCALE GENOMIC DNA]</scope>
    <source>
        <strain evidence="2 3">DSM 19371</strain>
    </source>
</reference>
<dbReference type="Proteomes" id="UP000590524">
    <property type="component" value="Unassembled WGS sequence"/>
</dbReference>
<evidence type="ECO:0000313" key="3">
    <source>
        <dbReference type="Proteomes" id="UP000590524"/>
    </source>
</evidence>
<dbReference type="EMBL" id="JACIEU010000029">
    <property type="protein sequence ID" value="MBB4151059.1"/>
    <property type="molecule type" value="Genomic_DNA"/>
</dbReference>
<name>A0A7W6LVC6_9SPHN</name>
<gene>
    <name evidence="2" type="ORF">GGQ90_004871</name>
</gene>
<comment type="caution">
    <text evidence="2">The sequence shown here is derived from an EMBL/GenBank/DDBJ whole genome shotgun (WGS) entry which is preliminary data.</text>
</comment>
<evidence type="ECO:0008006" key="4">
    <source>
        <dbReference type="Google" id="ProtNLM"/>
    </source>
</evidence>
<feature type="signal peptide" evidence="1">
    <location>
        <begin position="1"/>
        <end position="24"/>
    </location>
</feature>
<keyword evidence="1" id="KW-0732">Signal</keyword>
<dbReference type="InterPro" id="IPR023346">
    <property type="entry name" value="Lysozyme-like_dom_sf"/>
</dbReference>
<accession>A0A7W6LVC6</accession>
<dbReference type="RefSeq" id="WP_337770755.1">
    <property type="nucleotide sequence ID" value="NZ_JACIEU010000029.1"/>
</dbReference>